<evidence type="ECO:0000313" key="3">
    <source>
        <dbReference type="EMBL" id="SDH47154.1"/>
    </source>
</evidence>
<dbReference type="InterPro" id="IPR051330">
    <property type="entry name" value="Phosphatase_reg/MetRdx"/>
</dbReference>
<evidence type="ECO:0000256" key="1">
    <source>
        <dbReference type="ARBA" id="ARBA00038454"/>
    </source>
</evidence>
<protein>
    <submittedName>
        <fullName evidence="3">GAF domain-containing protein</fullName>
    </submittedName>
</protein>
<dbReference type="RefSeq" id="WP_090260854.1">
    <property type="nucleotide sequence ID" value="NZ_FNDS01000001.1"/>
</dbReference>
<dbReference type="OrthoDB" id="9796252at2"/>
<sequence>MIDLPHSGAGLAGYELLAAQVESLFADERDFIANAAQFSAFLFHELGDLNWAGFYLNRNEELLLGPFQGKVACVRIPFSKGVCGAAARTRETQRVEDVHAFPGHIACDSASNSELVVPLVKDGRLIGVLDLDSPSIGRFSIEDQRGIERLASIFLRLTDC</sequence>
<dbReference type="GO" id="GO:0005829">
    <property type="term" value="C:cytosol"/>
    <property type="evidence" value="ECO:0007669"/>
    <property type="project" value="TreeGrafter"/>
</dbReference>
<dbReference type="Proteomes" id="UP000199636">
    <property type="component" value="Unassembled WGS sequence"/>
</dbReference>
<feature type="domain" description="GAF" evidence="2">
    <location>
        <begin position="45"/>
        <end position="152"/>
    </location>
</feature>
<dbReference type="GO" id="GO:0033745">
    <property type="term" value="F:L-methionine-(R)-S-oxide reductase activity"/>
    <property type="evidence" value="ECO:0007669"/>
    <property type="project" value="TreeGrafter"/>
</dbReference>
<dbReference type="FunFam" id="3.30.450.40:FF:000008">
    <property type="entry name" value="GAF domain-containing proteins"/>
    <property type="match status" value="1"/>
</dbReference>
<dbReference type="InterPro" id="IPR000614">
    <property type="entry name" value="FRMsr_CS"/>
</dbReference>
<dbReference type="EMBL" id="FNDS01000001">
    <property type="protein sequence ID" value="SDH47154.1"/>
    <property type="molecule type" value="Genomic_DNA"/>
</dbReference>
<dbReference type="STRING" id="428992.SAMN05216272_101693"/>
<dbReference type="Pfam" id="PF13185">
    <property type="entry name" value="GAF_2"/>
    <property type="match status" value="1"/>
</dbReference>
<dbReference type="InterPro" id="IPR029016">
    <property type="entry name" value="GAF-like_dom_sf"/>
</dbReference>
<dbReference type="PROSITE" id="PS01320">
    <property type="entry name" value="UPF0067"/>
    <property type="match status" value="1"/>
</dbReference>
<evidence type="ECO:0000313" key="4">
    <source>
        <dbReference type="Proteomes" id="UP000199636"/>
    </source>
</evidence>
<comment type="similarity">
    <text evidence="1">Belongs to the free Met sulfoxide reductase family.</text>
</comment>
<keyword evidence="4" id="KW-1185">Reference proteome</keyword>
<dbReference type="AlphaFoldDB" id="A0A1G8CP77"/>
<evidence type="ECO:0000259" key="2">
    <source>
        <dbReference type="Pfam" id="PF13185"/>
    </source>
</evidence>
<proteinExistence type="inferred from homology"/>
<dbReference type="PANTHER" id="PTHR21021:SF15">
    <property type="entry name" value="FREE METHIONINE-R-SULFOXIDE REDUCTASE"/>
    <property type="match status" value="1"/>
</dbReference>
<organism evidence="3 4">
    <name type="scientific">Pseudomonas panipatensis</name>
    <dbReference type="NCBI Taxonomy" id="428992"/>
    <lineage>
        <taxon>Bacteria</taxon>
        <taxon>Pseudomonadati</taxon>
        <taxon>Pseudomonadota</taxon>
        <taxon>Gammaproteobacteria</taxon>
        <taxon>Pseudomonadales</taxon>
        <taxon>Pseudomonadaceae</taxon>
        <taxon>Pseudomonas</taxon>
    </lineage>
</organism>
<dbReference type="SUPFAM" id="SSF55781">
    <property type="entry name" value="GAF domain-like"/>
    <property type="match status" value="1"/>
</dbReference>
<dbReference type="Gene3D" id="3.30.450.40">
    <property type="match status" value="1"/>
</dbReference>
<name>A0A1G8CP77_9PSED</name>
<accession>A0A1G8CP77</accession>
<dbReference type="PANTHER" id="PTHR21021">
    <property type="entry name" value="GAF/PUTATIVE CYTOSKELETAL PROTEIN"/>
    <property type="match status" value="1"/>
</dbReference>
<reference evidence="4" key="1">
    <citation type="submission" date="2016-10" db="EMBL/GenBank/DDBJ databases">
        <authorList>
            <person name="Varghese N."/>
            <person name="Submissions S."/>
        </authorList>
    </citation>
    <scope>NUCLEOTIDE SEQUENCE [LARGE SCALE GENOMIC DNA]</scope>
    <source>
        <strain evidence="4">CCM 7469</strain>
    </source>
</reference>
<dbReference type="InterPro" id="IPR003018">
    <property type="entry name" value="GAF"/>
</dbReference>
<gene>
    <name evidence="3" type="ORF">SAMN05216272_101693</name>
</gene>